<evidence type="ECO:0000256" key="4">
    <source>
        <dbReference type="ARBA" id="ARBA00022989"/>
    </source>
</evidence>
<evidence type="ECO:0000256" key="2">
    <source>
        <dbReference type="ARBA" id="ARBA00022679"/>
    </source>
</evidence>
<dbReference type="RefSeq" id="WP_104003445.1">
    <property type="nucleotide sequence ID" value="NZ_FNVQ01000002.1"/>
</dbReference>
<evidence type="ECO:0000313" key="8">
    <source>
        <dbReference type="Proteomes" id="UP000236745"/>
    </source>
</evidence>
<dbReference type="SUPFAM" id="SSF52540">
    <property type="entry name" value="P-loop containing nucleoside triphosphate hydrolases"/>
    <property type="match status" value="1"/>
</dbReference>
<gene>
    <name evidence="7" type="ORF">SAMN05444390_102352</name>
</gene>
<dbReference type="Proteomes" id="UP000236745">
    <property type="component" value="Unassembled WGS sequence"/>
</dbReference>
<evidence type="ECO:0000256" key="1">
    <source>
        <dbReference type="ARBA" id="ARBA00004167"/>
    </source>
</evidence>
<keyword evidence="8" id="KW-1185">Reference proteome</keyword>
<dbReference type="InterPro" id="IPR027417">
    <property type="entry name" value="P-loop_NTPase"/>
</dbReference>
<dbReference type="InterPro" id="IPR005331">
    <property type="entry name" value="Sulfotransferase"/>
</dbReference>
<dbReference type="GO" id="GO:0017095">
    <property type="term" value="F:heparan sulfate 6-sulfotransferase activity"/>
    <property type="evidence" value="ECO:0007669"/>
    <property type="project" value="TreeGrafter"/>
</dbReference>
<keyword evidence="2 7" id="KW-0808">Transferase</keyword>
<protein>
    <submittedName>
        <fullName evidence="7">Sulfotransferase family protein</fullName>
    </submittedName>
</protein>
<keyword evidence="5" id="KW-0472">Membrane</keyword>
<comment type="subcellular location">
    <subcellularLocation>
        <location evidence="1">Membrane</location>
        <topology evidence="1">Single-pass membrane protein</topology>
    </subcellularLocation>
</comment>
<dbReference type="InterPro" id="IPR010635">
    <property type="entry name" value="Heparan_SO4-6-sulfoTrfase"/>
</dbReference>
<dbReference type="EMBL" id="FNVQ01000002">
    <property type="protein sequence ID" value="SEG54935.1"/>
    <property type="molecule type" value="Genomic_DNA"/>
</dbReference>
<accession>A0A1H6B3H7</accession>
<keyword evidence="6" id="KW-0325">Glycoprotein</keyword>
<reference evidence="7 8" key="1">
    <citation type="submission" date="2016-10" db="EMBL/GenBank/DDBJ databases">
        <authorList>
            <person name="de Groot N.N."/>
        </authorList>
    </citation>
    <scope>NUCLEOTIDE SEQUENCE [LARGE SCALE GENOMIC DNA]</scope>
    <source>
        <strain evidence="7 8">DSM 22012</strain>
    </source>
</reference>
<proteinExistence type="predicted"/>
<dbReference type="PANTHER" id="PTHR12812">
    <property type="entry name" value="HEPARAN SULFATE 6-O-SULFOTRANSFERASE 3"/>
    <property type="match status" value="1"/>
</dbReference>
<evidence type="ECO:0000313" key="7">
    <source>
        <dbReference type="EMBL" id="SEG54935.1"/>
    </source>
</evidence>
<organism evidence="7 8">
    <name type="scientific">Marinobacterium lutimaris</name>
    <dbReference type="NCBI Taxonomy" id="568106"/>
    <lineage>
        <taxon>Bacteria</taxon>
        <taxon>Pseudomonadati</taxon>
        <taxon>Pseudomonadota</taxon>
        <taxon>Gammaproteobacteria</taxon>
        <taxon>Oceanospirillales</taxon>
        <taxon>Oceanospirillaceae</taxon>
        <taxon>Marinobacterium</taxon>
    </lineage>
</organism>
<evidence type="ECO:0000256" key="6">
    <source>
        <dbReference type="ARBA" id="ARBA00023180"/>
    </source>
</evidence>
<evidence type="ECO:0000256" key="5">
    <source>
        <dbReference type="ARBA" id="ARBA00023136"/>
    </source>
</evidence>
<name>A0A1H6B3H7_9GAMM</name>
<keyword evidence="4" id="KW-1133">Transmembrane helix</keyword>
<sequence>MIKRFVRTKKKGLDIQRISQEAYVSPLTDRERKLLAKVQISINKFSFESREKPLFFIHIPKTAGTSFRKAAEDYFGFQNVCYDYSASSEETSLLVKKHIYPNEDYLGLQAGLSEFGICFLSGHVPVNKYVYLLGLRQSITFCREPIQRVISEYNHFVRHNDYEGDLPSFYRKPQFINRQSKMLQGIPLEALGFIGLTEDYEVGLSQLNSFYGMAIESRALNKGRRETDKTYQLPVEQLQEMELLNSQDITLYQRVVVLYHQRLKLSVQGLPYVHGAIQEVTSKGVRGWAWYAQGEKAVQVEILAEGLKLATLEANELRPGLLHLSPPRQGYVGFRYNFTKPLGAGVTVSVRVAETEQILGQQEVVVA</sequence>
<dbReference type="Gene3D" id="3.40.50.300">
    <property type="entry name" value="P-loop containing nucleotide triphosphate hydrolases"/>
    <property type="match status" value="1"/>
</dbReference>
<dbReference type="AlphaFoldDB" id="A0A1H6B3H7"/>
<dbReference type="OrthoDB" id="7981249at2"/>
<dbReference type="GO" id="GO:0016020">
    <property type="term" value="C:membrane"/>
    <property type="evidence" value="ECO:0007669"/>
    <property type="project" value="UniProtKB-SubCell"/>
</dbReference>
<evidence type="ECO:0000256" key="3">
    <source>
        <dbReference type="ARBA" id="ARBA00022692"/>
    </source>
</evidence>
<dbReference type="PANTHER" id="PTHR12812:SF0">
    <property type="entry name" value="HEPARAN-SULFATE 6-O-SULFOTRANSFERASE"/>
    <property type="match status" value="1"/>
</dbReference>
<keyword evidence="3" id="KW-0812">Transmembrane</keyword>
<dbReference type="Pfam" id="PF03567">
    <property type="entry name" value="Sulfotransfer_2"/>
    <property type="match status" value="1"/>
</dbReference>